<dbReference type="InterPro" id="IPR047115">
    <property type="entry name" value="ARSB"/>
</dbReference>
<sequence length="217" mass="24567">MDEYILGPVNGGYAWVIVFCSFMCNLIVDGTCYTFGVFIGDFVNEFAVGKGVVAWAGSLLAGVYMTVGTTYNGDWDKWFGPSGRDNYTIDWKHYKKLIADSDTAKSLARISARFGHFEKIVSQANVKCSDPPDISNCKPKVKPCLFNIESDPCEYEDVAGKHPKKYKELLKLLEDYKHTQVPPKNMPQNPLADPKYFGYAWTYWADYLKLQVPFSFV</sequence>
<keyword evidence="3" id="KW-0325">Glycoprotein</keyword>
<evidence type="ECO:0000256" key="1">
    <source>
        <dbReference type="ARBA" id="ARBA00022723"/>
    </source>
</evidence>
<dbReference type="GO" id="GO:0008484">
    <property type="term" value="F:sulfuric ester hydrolase activity"/>
    <property type="evidence" value="ECO:0007669"/>
    <property type="project" value="InterPro"/>
</dbReference>
<dbReference type="PANTHER" id="PTHR10342">
    <property type="entry name" value="ARYLSULFATASE"/>
    <property type="match status" value="1"/>
</dbReference>
<dbReference type="Proteomes" id="UP001187531">
    <property type="component" value="Unassembled WGS sequence"/>
</dbReference>
<keyword evidence="2" id="KW-0106">Calcium</keyword>
<evidence type="ECO:0000256" key="4">
    <source>
        <dbReference type="SAM" id="Phobius"/>
    </source>
</evidence>
<comment type="caution">
    <text evidence="5">The sequence shown here is derived from an EMBL/GenBank/DDBJ whole genome shotgun (WGS) entry which is preliminary data.</text>
</comment>
<gene>
    <name evidence="5" type="ORF">QYM36_012472</name>
</gene>
<organism evidence="5 6">
    <name type="scientific">Artemia franciscana</name>
    <name type="common">Brine shrimp</name>
    <name type="synonym">Artemia sanfranciscana</name>
    <dbReference type="NCBI Taxonomy" id="6661"/>
    <lineage>
        <taxon>Eukaryota</taxon>
        <taxon>Metazoa</taxon>
        <taxon>Ecdysozoa</taxon>
        <taxon>Arthropoda</taxon>
        <taxon>Crustacea</taxon>
        <taxon>Branchiopoda</taxon>
        <taxon>Anostraca</taxon>
        <taxon>Artemiidae</taxon>
        <taxon>Artemia</taxon>
    </lineage>
</organism>
<keyword evidence="4" id="KW-0812">Transmembrane</keyword>
<dbReference type="InterPro" id="IPR017850">
    <property type="entry name" value="Alkaline_phosphatase_core_sf"/>
</dbReference>
<dbReference type="Gene3D" id="3.30.1120.10">
    <property type="match status" value="1"/>
</dbReference>
<keyword evidence="6" id="KW-1185">Reference proteome</keyword>
<reference evidence="5" key="1">
    <citation type="submission" date="2023-07" db="EMBL/GenBank/DDBJ databases">
        <title>Chromosome-level genome assembly of Artemia franciscana.</title>
        <authorList>
            <person name="Jo E."/>
        </authorList>
    </citation>
    <scope>NUCLEOTIDE SEQUENCE</scope>
    <source>
        <tissue evidence="5">Whole body</tissue>
    </source>
</reference>
<evidence type="ECO:0000256" key="2">
    <source>
        <dbReference type="ARBA" id="ARBA00022837"/>
    </source>
</evidence>
<feature type="transmembrane region" description="Helical" evidence="4">
    <location>
        <begin position="12"/>
        <end position="40"/>
    </location>
</feature>
<protein>
    <submittedName>
        <fullName evidence="5">Uncharacterized protein</fullName>
    </submittedName>
</protein>
<dbReference type="EMBL" id="JAVRJZ010000016">
    <property type="protein sequence ID" value="KAK2711296.1"/>
    <property type="molecule type" value="Genomic_DNA"/>
</dbReference>
<dbReference type="AlphaFoldDB" id="A0AA88L3G8"/>
<dbReference type="SUPFAM" id="SSF53649">
    <property type="entry name" value="Alkaline phosphatase-like"/>
    <property type="match status" value="1"/>
</dbReference>
<name>A0AA88L3G8_ARTSF</name>
<keyword evidence="4" id="KW-1133">Transmembrane helix</keyword>
<evidence type="ECO:0000313" key="5">
    <source>
        <dbReference type="EMBL" id="KAK2711296.1"/>
    </source>
</evidence>
<dbReference type="GO" id="GO:0046872">
    <property type="term" value="F:metal ion binding"/>
    <property type="evidence" value="ECO:0007669"/>
    <property type="project" value="UniProtKB-KW"/>
</dbReference>
<evidence type="ECO:0000313" key="6">
    <source>
        <dbReference type="Proteomes" id="UP001187531"/>
    </source>
</evidence>
<dbReference type="PANTHER" id="PTHR10342:SF273">
    <property type="entry name" value="RE14504P"/>
    <property type="match status" value="1"/>
</dbReference>
<keyword evidence="4" id="KW-0472">Membrane</keyword>
<evidence type="ECO:0000256" key="3">
    <source>
        <dbReference type="ARBA" id="ARBA00023180"/>
    </source>
</evidence>
<keyword evidence="1" id="KW-0479">Metal-binding</keyword>
<feature type="transmembrane region" description="Helical" evidence="4">
    <location>
        <begin position="52"/>
        <end position="71"/>
    </location>
</feature>
<accession>A0AA88L3G8</accession>
<proteinExistence type="predicted"/>